<reference evidence="3" key="1">
    <citation type="submission" date="2023-07" db="EMBL/GenBank/DDBJ databases">
        <authorList>
            <person name="Colorado M.A."/>
            <person name="Villamil L.M."/>
            <person name="Melo J.F."/>
            <person name="Rodriguez J.A."/>
            <person name="Ruiz R.Y."/>
        </authorList>
    </citation>
    <scope>NUCLEOTIDE SEQUENCE [LARGE SCALE GENOMIC DNA]</scope>
    <source>
        <strain evidence="3">C33</strain>
    </source>
</reference>
<keyword evidence="3" id="KW-1185">Reference proteome</keyword>
<evidence type="ECO:0000313" key="3">
    <source>
        <dbReference type="Proteomes" id="UP001279681"/>
    </source>
</evidence>
<protein>
    <recommendedName>
        <fullName evidence="4">DUF4136 domain-containing protein</fullName>
    </recommendedName>
</protein>
<evidence type="ECO:0000313" key="2">
    <source>
        <dbReference type="EMBL" id="MDX8335126.1"/>
    </source>
</evidence>
<feature type="chain" id="PRO_5046040366" description="DUF4136 domain-containing protein" evidence="1">
    <location>
        <begin position="22"/>
        <end position="207"/>
    </location>
</feature>
<proteinExistence type="predicted"/>
<comment type="caution">
    <text evidence="2">The sequence shown here is derived from an EMBL/GenBank/DDBJ whole genome shotgun (WGS) entry which is preliminary data.</text>
</comment>
<accession>A0ABU4W6G9</accession>
<organism evidence="2 3">
    <name type="scientific">Candidatus Cetobacterium colombiensis</name>
    <dbReference type="NCBI Taxonomy" id="3073100"/>
    <lineage>
        <taxon>Bacteria</taxon>
        <taxon>Fusobacteriati</taxon>
        <taxon>Fusobacteriota</taxon>
        <taxon>Fusobacteriia</taxon>
        <taxon>Fusobacteriales</taxon>
        <taxon>Fusobacteriaceae</taxon>
        <taxon>Cetobacterium</taxon>
    </lineage>
</organism>
<gene>
    <name evidence="2" type="ORF">RFV38_01195</name>
</gene>
<dbReference type="RefSeq" id="WP_320312536.1">
    <property type="nucleotide sequence ID" value="NZ_JAVIKH010000001.1"/>
</dbReference>
<sequence length="207" mass="23476">MIKKISILFSFLLLFLQGCSALNSKVVAVDSYSTMQSYGGSYYLSTNTPGLQLQQQSFEILLQNMLATKGYTRTYNQNTALYNIVYNYKIKGPYTSLESYPAPINPWWNGPYGGIYNGFYGDMWVNSISASTYFVKRLELSAYTKNNNAIWQVIGSFKSDNSDMRDSFPYLVSAISNYVNTNSNKVVYLNVEENSQTGQYIATPSMW</sequence>
<dbReference type="PROSITE" id="PS51257">
    <property type="entry name" value="PROKAR_LIPOPROTEIN"/>
    <property type="match status" value="1"/>
</dbReference>
<evidence type="ECO:0000256" key="1">
    <source>
        <dbReference type="SAM" id="SignalP"/>
    </source>
</evidence>
<feature type="signal peptide" evidence="1">
    <location>
        <begin position="1"/>
        <end position="21"/>
    </location>
</feature>
<evidence type="ECO:0008006" key="4">
    <source>
        <dbReference type="Google" id="ProtNLM"/>
    </source>
</evidence>
<keyword evidence="1" id="KW-0732">Signal</keyword>
<dbReference type="EMBL" id="JAVIKH010000001">
    <property type="protein sequence ID" value="MDX8335126.1"/>
    <property type="molecule type" value="Genomic_DNA"/>
</dbReference>
<dbReference type="Proteomes" id="UP001279681">
    <property type="component" value="Unassembled WGS sequence"/>
</dbReference>
<name>A0ABU4W6G9_9FUSO</name>